<keyword evidence="1" id="KW-1133">Transmembrane helix</keyword>
<keyword evidence="1" id="KW-0472">Membrane</keyword>
<dbReference type="EMBL" id="FNAB01000007">
    <property type="protein sequence ID" value="SDD87756.1"/>
    <property type="molecule type" value="Genomic_DNA"/>
</dbReference>
<dbReference type="Proteomes" id="UP000199417">
    <property type="component" value="Unassembled WGS sequence"/>
</dbReference>
<dbReference type="STRING" id="168276.SAMN05444580_107113"/>
<feature type="transmembrane region" description="Helical" evidence="1">
    <location>
        <begin position="57"/>
        <end position="81"/>
    </location>
</feature>
<dbReference type="Pfam" id="PF03703">
    <property type="entry name" value="bPH_2"/>
    <property type="match status" value="1"/>
</dbReference>
<name>A0A1G6YDU9_9NOCA</name>
<evidence type="ECO:0000256" key="1">
    <source>
        <dbReference type="SAM" id="Phobius"/>
    </source>
</evidence>
<organism evidence="3 4">
    <name type="scientific">Rhodococcus tukisamuensis</name>
    <dbReference type="NCBI Taxonomy" id="168276"/>
    <lineage>
        <taxon>Bacteria</taxon>
        <taxon>Bacillati</taxon>
        <taxon>Actinomycetota</taxon>
        <taxon>Actinomycetes</taxon>
        <taxon>Mycobacteriales</taxon>
        <taxon>Nocardiaceae</taxon>
        <taxon>Rhodococcus</taxon>
    </lineage>
</organism>
<gene>
    <name evidence="3" type="ORF">SAMN05444580_107113</name>
</gene>
<dbReference type="PANTHER" id="PTHR37938">
    <property type="entry name" value="BLL0215 PROTEIN"/>
    <property type="match status" value="1"/>
</dbReference>
<reference evidence="3 4" key="1">
    <citation type="submission" date="2016-10" db="EMBL/GenBank/DDBJ databases">
        <authorList>
            <person name="de Groot N.N."/>
        </authorList>
    </citation>
    <scope>NUCLEOTIDE SEQUENCE [LARGE SCALE GENOMIC DNA]</scope>
    <source>
        <strain evidence="3 4">JCM 11308</strain>
    </source>
</reference>
<evidence type="ECO:0000259" key="2">
    <source>
        <dbReference type="Pfam" id="PF03703"/>
    </source>
</evidence>
<protein>
    <submittedName>
        <fullName evidence="3">Membrane protein YdbS, contains bPH2 (Pleckstrin homology) domain</fullName>
    </submittedName>
</protein>
<proteinExistence type="predicted"/>
<accession>A0A1G6YDU9</accession>
<dbReference type="RefSeq" id="WP_072843650.1">
    <property type="nucleotide sequence ID" value="NZ_FNAB01000007.1"/>
</dbReference>
<dbReference type="PANTHER" id="PTHR37938:SF1">
    <property type="entry name" value="BLL0215 PROTEIN"/>
    <property type="match status" value="1"/>
</dbReference>
<dbReference type="AlphaFoldDB" id="A0A1G6YDU9"/>
<evidence type="ECO:0000313" key="4">
    <source>
        <dbReference type="Proteomes" id="UP000199417"/>
    </source>
</evidence>
<feature type="domain" description="YdbS-like PH" evidence="2">
    <location>
        <begin position="81"/>
        <end position="153"/>
    </location>
</feature>
<sequence>MGYPDDALAADEELLLHRHPHWKMLLLPAITFLLATAAAGFLAGLAQSRLEGAARTVALLVVLAGWLGIVGWRCVGTLVSWKSTHFIITDRRVLIRHGVITHTGIDIPLGRISNVQFRHGLLDRMLRTGTLVIVSAADDPLEFEDIPDVQRVHSLLYHQVFDSTYLDPGENPGGAVDFG</sequence>
<evidence type="ECO:0000313" key="3">
    <source>
        <dbReference type="EMBL" id="SDD87756.1"/>
    </source>
</evidence>
<feature type="transmembrane region" description="Helical" evidence="1">
    <location>
        <begin position="25"/>
        <end position="45"/>
    </location>
</feature>
<keyword evidence="4" id="KW-1185">Reference proteome</keyword>
<keyword evidence="1" id="KW-0812">Transmembrane</keyword>
<dbReference type="InterPro" id="IPR005182">
    <property type="entry name" value="YdbS-like_PH"/>
</dbReference>